<dbReference type="Proteomes" id="UP001528912">
    <property type="component" value="Unassembled WGS sequence"/>
</dbReference>
<keyword evidence="4 6" id="KW-1133">Transmembrane helix</keyword>
<feature type="transmembrane region" description="Helical" evidence="6">
    <location>
        <begin position="302"/>
        <end position="328"/>
    </location>
</feature>
<organism evidence="7 8">
    <name type="scientific">Luteipulveratus flavus</name>
    <dbReference type="NCBI Taxonomy" id="3031728"/>
    <lineage>
        <taxon>Bacteria</taxon>
        <taxon>Bacillati</taxon>
        <taxon>Actinomycetota</taxon>
        <taxon>Actinomycetes</taxon>
        <taxon>Micrococcales</taxon>
        <taxon>Dermacoccaceae</taxon>
        <taxon>Luteipulveratus</taxon>
    </lineage>
</organism>
<comment type="similarity">
    <text evidence="2">Belongs to the autoinducer-2 exporter (AI-2E) (TC 2.A.86) family.</text>
</comment>
<keyword evidence="3 6" id="KW-0812">Transmembrane</keyword>
<feature type="transmembrane region" description="Helical" evidence="6">
    <location>
        <begin position="65"/>
        <end position="89"/>
    </location>
</feature>
<feature type="transmembrane region" description="Helical" evidence="6">
    <location>
        <begin position="12"/>
        <end position="30"/>
    </location>
</feature>
<keyword evidence="5 6" id="KW-0472">Membrane</keyword>
<dbReference type="Pfam" id="PF01594">
    <property type="entry name" value="AI-2E_transport"/>
    <property type="match status" value="1"/>
</dbReference>
<dbReference type="PANTHER" id="PTHR21716">
    <property type="entry name" value="TRANSMEMBRANE PROTEIN"/>
    <property type="match status" value="1"/>
</dbReference>
<gene>
    <name evidence="7" type="ORF">P4R38_00355</name>
</gene>
<sequence>MSPDPARPALPRGALVLLTAAAAVVVAAGVHAARSILGPAFLALVLTIVTHPLRTRLIRRWPGWTASVVSLVVVLVVVLGFALSIVVAVSRLGSLLQEYESDFNSAVTHAADRLRDAGAGDAQVQKVSSSFDLSHLGGFIGSLLTGVAGTASRLAFALALCLFMTLDSGPFSEQLRTVARIRPQLARALTGFAHGTRHYLMVSTVFGLVVAVLDTVALQLLDVPAPLLWGLLAFLTNYIPNVGFVIGLVPPAVLALLDGGLGRMLAVVVIYCVLNLIIQSGIQNKVVGDAVGLSPTLTFVSLAFWSWLIGPVGAVLAVPLSLLVRALLVDADPESRWLASLIANRAGAEPLSSSPHTRTGDPP</sequence>
<dbReference type="EMBL" id="JAROAV010000001">
    <property type="protein sequence ID" value="MDF8262693.1"/>
    <property type="molecule type" value="Genomic_DNA"/>
</dbReference>
<dbReference type="RefSeq" id="WP_277190449.1">
    <property type="nucleotide sequence ID" value="NZ_JAROAV010000001.1"/>
</dbReference>
<comment type="subcellular location">
    <subcellularLocation>
        <location evidence="1">Membrane</location>
        <topology evidence="1">Multi-pass membrane protein</topology>
    </subcellularLocation>
</comment>
<dbReference type="PANTHER" id="PTHR21716:SF64">
    <property type="entry name" value="AI-2 TRANSPORT PROTEIN TQSA"/>
    <property type="match status" value="1"/>
</dbReference>
<proteinExistence type="inferred from homology"/>
<evidence type="ECO:0000256" key="2">
    <source>
        <dbReference type="ARBA" id="ARBA00009773"/>
    </source>
</evidence>
<evidence type="ECO:0000256" key="4">
    <source>
        <dbReference type="ARBA" id="ARBA00022989"/>
    </source>
</evidence>
<feature type="transmembrane region" description="Helical" evidence="6">
    <location>
        <begin position="139"/>
        <end position="166"/>
    </location>
</feature>
<evidence type="ECO:0000313" key="7">
    <source>
        <dbReference type="EMBL" id="MDF8262693.1"/>
    </source>
</evidence>
<feature type="transmembrane region" description="Helical" evidence="6">
    <location>
        <begin position="227"/>
        <end position="257"/>
    </location>
</feature>
<evidence type="ECO:0000256" key="3">
    <source>
        <dbReference type="ARBA" id="ARBA00022692"/>
    </source>
</evidence>
<evidence type="ECO:0000256" key="5">
    <source>
        <dbReference type="ARBA" id="ARBA00023136"/>
    </source>
</evidence>
<feature type="transmembrane region" description="Helical" evidence="6">
    <location>
        <begin position="199"/>
        <end position="221"/>
    </location>
</feature>
<evidence type="ECO:0000256" key="1">
    <source>
        <dbReference type="ARBA" id="ARBA00004141"/>
    </source>
</evidence>
<keyword evidence="8" id="KW-1185">Reference proteome</keyword>
<reference evidence="7 8" key="1">
    <citation type="submission" date="2023-03" db="EMBL/GenBank/DDBJ databases">
        <title>YIM 133296 draft genome.</title>
        <authorList>
            <person name="Xiong L."/>
        </authorList>
    </citation>
    <scope>NUCLEOTIDE SEQUENCE [LARGE SCALE GENOMIC DNA]</scope>
    <source>
        <strain evidence="7 8">YIM 133296</strain>
    </source>
</reference>
<evidence type="ECO:0000256" key="6">
    <source>
        <dbReference type="SAM" id="Phobius"/>
    </source>
</evidence>
<comment type="caution">
    <text evidence="7">The sequence shown here is derived from an EMBL/GenBank/DDBJ whole genome shotgun (WGS) entry which is preliminary data.</text>
</comment>
<name>A0ABT6C2D9_9MICO</name>
<accession>A0ABT6C2D9</accession>
<feature type="transmembrane region" description="Helical" evidence="6">
    <location>
        <begin position="36"/>
        <end position="53"/>
    </location>
</feature>
<protein>
    <submittedName>
        <fullName evidence="7">AI-2E family transporter</fullName>
    </submittedName>
</protein>
<dbReference type="InterPro" id="IPR002549">
    <property type="entry name" value="AI-2E-like"/>
</dbReference>
<evidence type="ECO:0000313" key="8">
    <source>
        <dbReference type="Proteomes" id="UP001528912"/>
    </source>
</evidence>
<feature type="transmembrane region" description="Helical" evidence="6">
    <location>
        <begin position="264"/>
        <end position="282"/>
    </location>
</feature>